<dbReference type="EMBL" id="JARKNE010000012">
    <property type="protein sequence ID" value="KAK5775751.1"/>
    <property type="molecule type" value="Genomic_DNA"/>
</dbReference>
<dbReference type="Gene3D" id="3.30.420.10">
    <property type="entry name" value="Ribonuclease H-like superfamily/Ribonuclease H"/>
    <property type="match status" value="1"/>
</dbReference>
<dbReference type="InterPro" id="IPR036397">
    <property type="entry name" value="RNaseH_sf"/>
</dbReference>
<name>A0ABR0MPH2_GOSAR</name>
<proteinExistence type="predicted"/>
<gene>
    <name evidence="2" type="ORF">PVK06_043690</name>
</gene>
<reference evidence="2 3" key="1">
    <citation type="submission" date="2023-03" db="EMBL/GenBank/DDBJ databases">
        <title>WGS of Gossypium arboreum.</title>
        <authorList>
            <person name="Yu D."/>
        </authorList>
    </citation>
    <scope>NUCLEOTIDE SEQUENCE [LARGE SCALE GENOMIC DNA]</scope>
    <source>
        <tissue evidence="2">Leaf</tissue>
    </source>
</reference>
<organism evidence="2 3">
    <name type="scientific">Gossypium arboreum</name>
    <name type="common">Tree cotton</name>
    <name type="synonym">Gossypium nanking</name>
    <dbReference type="NCBI Taxonomy" id="29729"/>
    <lineage>
        <taxon>Eukaryota</taxon>
        <taxon>Viridiplantae</taxon>
        <taxon>Streptophyta</taxon>
        <taxon>Embryophyta</taxon>
        <taxon>Tracheophyta</taxon>
        <taxon>Spermatophyta</taxon>
        <taxon>Magnoliopsida</taxon>
        <taxon>eudicotyledons</taxon>
        <taxon>Gunneridae</taxon>
        <taxon>Pentapetalae</taxon>
        <taxon>rosids</taxon>
        <taxon>malvids</taxon>
        <taxon>Malvales</taxon>
        <taxon>Malvaceae</taxon>
        <taxon>Malvoideae</taxon>
        <taxon>Gossypium</taxon>
    </lineage>
</organism>
<dbReference type="InterPro" id="IPR056924">
    <property type="entry name" value="SH3_Tf2-1"/>
</dbReference>
<feature type="domain" description="Tf2-1-like SH3-like" evidence="1">
    <location>
        <begin position="102"/>
        <end position="143"/>
    </location>
</feature>
<evidence type="ECO:0000313" key="2">
    <source>
        <dbReference type="EMBL" id="KAK5775751.1"/>
    </source>
</evidence>
<comment type="caution">
    <text evidence="2">The sequence shown here is derived from an EMBL/GenBank/DDBJ whole genome shotgun (WGS) entry which is preliminary data.</text>
</comment>
<dbReference type="Proteomes" id="UP001358586">
    <property type="component" value="Chromosome 12"/>
</dbReference>
<evidence type="ECO:0000259" key="1">
    <source>
        <dbReference type="Pfam" id="PF24626"/>
    </source>
</evidence>
<accession>A0ABR0MPH2</accession>
<keyword evidence="3" id="KW-1185">Reference proteome</keyword>
<protein>
    <recommendedName>
        <fullName evidence="1">Tf2-1-like SH3-like domain-containing protein</fullName>
    </recommendedName>
</protein>
<dbReference type="Pfam" id="PF24626">
    <property type="entry name" value="SH3_Tf2-1"/>
    <property type="match status" value="1"/>
</dbReference>
<evidence type="ECO:0000313" key="3">
    <source>
        <dbReference type="Proteomes" id="UP001358586"/>
    </source>
</evidence>
<sequence length="143" mass="16889">MLHCCILEFEGSWEKYLPFVKFAYNNYFQLSIKMAPYEALYGDKCRTPIYWNELGEKQIHGVDLVRETEEKVKVVRDCLKAALDRQKSYTDLKWKDIGFQVGDKVFLKVSPWKKILRFGHQGKLILHFIGSYEIMERIGPVAY</sequence>
<dbReference type="PANTHER" id="PTHR45835">
    <property type="entry name" value="YALI0A06105P"/>
    <property type="match status" value="1"/>
</dbReference>
<dbReference type="PANTHER" id="PTHR45835:SF99">
    <property type="entry name" value="CHROMO DOMAIN-CONTAINING PROTEIN-RELATED"/>
    <property type="match status" value="1"/>
</dbReference>